<accession>A0A1G6J8W5</accession>
<sequence>MNHIMSSNLSGEWVFSEDFGVGYDSGRLKLTDTNGLLEGELAFTETIEGDSPFSILLKIKGTHKGSEVKFKAISISWLKTDEPMTYNLDKWEGIINQQGIIVGHSIDAEGVCGVFTLCRED</sequence>
<name>A0A1G6J8W5_9BACT</name>
<reference evidence="1 2" key="1">
    <citation type="submission" date="2016-09" db="EMBL/GenBank/DDBJ databases">
        <authorList>
            <person name="Capua I."/>
            <person name="De Benedictis P."/>
            <person name="Joannis T."/>
            <person name="Lombin L.H."/>
            <person name="Cattoli G."/>
        </authorList>
    </citation>
    <scope>NUCLEOTIDE SEQUENCE [LARGE SCALE GENOMIC DNA]</scope>
    <source>
        <strain evidence="1 2">A7P-90m</strain>
    </source>
</reference>
<dbReference type="Proteomes" id="UP000199452">
    <property type="component" value="Unassembled WGS sequence"/>
</dbReference>
<evidence type="ECO:0000313" key="2">
    <source>
        <dbReference type="Proteomes" id="UP000199452"/>
    </source>
</evidence>
<organism evidence="1 2">
    <name type="scientific">Williamwhitmania taraxaci</name>
    <dbReference type="NCBI Taxonomy" id="1640674"/>
    <lineage>
        <taxon>Bacteria</taxon>
        <taxon>Pseudomonadati</taxon>
        <taxon>Bacteroidota</taxon>
        <taxon>Bacteroidia</taxon>
        <taxon>Bacteroidales</taxon>
        <taxon>Williamwhitmaniaceae</taxon>
        <taxon>Williamwhitmania</taxon>
    </lineage>
</organism>
<gene>
    <name evidence="1" type="ORF">SAMN05216323_101913</name>
</gene>
<protein>
    <recommendedName>
        <fullName evidence="3">Lipocalin-like domain-containing protein</fullName>
    </recommendedName>
</protein>
<keyword evidence="2" id="KW-1185">Reference proteome</keyword>
<dbReference type="EMBL" id="FMYP01000019">
    <property type="protein sequence ID" value="SDC15200.1"/>
    <property type="molecule type" value="Genomic_DNA"/>
</dbReference>
<dbReference type="OrthoDB" id="1120098at2"/>
<evidence type="ECO:0008006" key="3">
    <source>
        <dbReference type="Google" id="ProtNLM"/>
    </source>
</evidence>
<dbReference type="RefSeq" id="WP_125869794.1">
    <property type="nucleotide sequence ID" value="NZ_FMYP01000019.1"/>
</dbReference>
<dbReference type="AlphaFoldDB" id="A0A1G6J8W5"/>
<evidence type="ECO:0000313" key="1">
    <source>
        <dbReference type="EMBL" id="SDC15200.1"/>
    </source>
</evidence>
<proteinExistence type="predicted"/>